<dbReference type="Pfam" id="PF02602">
    <property type="entry name" value="HEM4"/>
    <property type="match status" value="1"/>
</dbReference>
<comment type="similarity">
    <text evidence="2 9">Belongs to the uroporphyrinogen-III synthase family.</text>
</comment>
<evidence type="ECO:0000259" key="10">
    <source>
        <dbReference type="Pfam" id="PF02602"/>
    </source>
</evidence>
<dbReference type="SUPFAM" id="SSF69618">
    <property type="entry name" value="HemD-like"/>
    <property type="match status" value="1"/>
</dbReference>
<dbReference type="PANTHER" id="PTHR38042:SF1">
    <property type="entry name" value="UROPORPHYRINOGEN-III SYNTHASE, CHLOROPLASTIC"/>
    <property type="match status" value="1"/>
</dbReference>
<evidence type="ECO:0000256" key="4">
    <source>
        <dbReference type="ARBA" id="ARBA00023239"/>
    </source>
</evidence>
<evidence type="ECO:0000256" key="8">
    <source>
        <dbReference type="ARBA" id="ARBA00048617"/>
    </source>
</evidence>
<protein>
    <recommendedName>
        <fullName evidence="7 9">Uroporphyrinogen-III synthase</fullName>
        <ecNumber evidence="3 9">4.2.1.75</ecNumber>
    </recommendedName>
</protein>
<dbReference type="InterPro" id="IPR039793">
    <property type="entry name" value="UROS/Hem4"/>
</dbReference>
<keyword evidence="5 9" id="KW-0627">Porphyrin biosynthesis</keyword>
<dbReference type="PANTHER" id="PTHR38042">
    <property type="entry name" value="UROPORPHYRINOGEN-III SYNTHASE, CHLOROPLASTIC"/>
    <property type="match status" value="1"/>
</dbReference>
<gene>
    <name evidence="11" type="ORF">GCM10020260_02380</name>
</gene>
<reference evidence="12" key="1">
    <citation type="journal article" date="2019" name="Int. J. Syst. Evol. Microbiol.">
        <title>The Global Catalogue of Microorganisms (GCM) 10K type strain sequencing project: providing services to taxonomists for standard genome sequencing and annotation.</title>
        <authorList>
            <consortium name="The Broad Institute Genomics Platform"/>
            <consortium name="The Broad Institute Genome Sequencing Center for Infectious Disease"/>
            <person name="Wu L."/>
            <person name="Ma J."/>
        </authorList>
    </citation>
    <scope>NUCLEOTIDE SEQUENCE [LARGE SCALE GENOMIC DNA]</scope>
    <source>
        <strain evidence="12">JCM 11483</strain>
    </source>
</reference>
<comment type="catalytic activity">
    <reaction evidence="8 9">
        <text>hydroxymethylbilane = uroporphyrinogen III + H2O</text>
        <dbReference type="Rhea" id="RHEA:18965"/>
        <dbReference type="ChEBI" id="CHEBI:15377"/>
        <dbReference type="ChEBI" id="CHEBI:57308"/>
        <dbReference type="ChEBI" id="CHEBI:57845"/>
        <dbReference type="EC" id="4.2.1.75"/>
    </reaction>
</comment>
<dbReference type="InterPro" id="IPR036108">
    <property type="entry name" value="4pyrrol_syn_uPrphyn_synt_sf"/>
</dbReference>
<evidence type="ECO:0000313" key="11">
    <source>
        <dbReference type="EMBL" id="GAA3279331.1"/>
    </source>
</evidence>
<feature type="domain" description="Tetrapyrrole biosynthesis uroporphyrinogen III synthase" evidence="10">
    <location>
        <begin position="15"/>
        <end position="241"/>
    </location>
</feature>
<comment type="caution">
    <text evidence="11">The sequence shown here is derived from an EMBL/GenBank/DDBJ whole genome shotgun (WGS) entry which is preliminary data.</text>
</comment>
<evidence type="ECO:0000256" key="9">
    <source>
        <dbReference type="RuleBase" id="RU366031"/>
    </source>
</evidence>
<dbReference type="Proteomes" id="UP001501736">
    <property type="component" value="Unassembled WGS sequence"/>
</dbReference>
<dbReference type="CDD" id="cd06578">
    <property type="entry name" value="HemD"/>
    <property type="match status" value="1"/>
</dbReference>
<accession>A0ABP6RB71</accession>
<evidence type="ECO:0000256" key="7">
    <source>
        <dbReference type="ARBA" id="ARBA00040167"/>
    </source>
</evidence>
<dbReference type="EMBL" id="BAAAYG010000002">
    <property type="protein sequence ID" value="GAA3279331.1"/>
    <property type="molecule type" value="Genomic_DNA"/>
</dbReference>
<dbReference type="InterPro" id="IPR003754">
    <property type="entry name" value="4pyrrol_synth_uPrphyn_synth"/>
</dbReference>
<dbReference type="EC" id="4.2.1.75" evidence="3 9"/>
<evidence type="ECO:0000256" key="1">
    <source>
        <dbReference type="ARBA" id="ARBA00004772"/>
    </source>
</evidence>
<proteinExistence type="inferred from homology"/>
<evidence type="ECO:0000256" key="2">
    <source>
        <dbReference type="ARBA" id="ARBA00008133"/>
    </source>
</evidence>
<comment type="pathway">
    <text evidence="1 9">Porphyrin-containing compound metabolism; protoporphyrin-IX biosynthesis; coproporphyrinogen-III from 5-aminolevulinate: step 3/4.</text>
</comment>
<comment type="function">
    <text evidence="6 9">Catalyzes cyclization of the linear tetrapyrrole, hydroxymethylbilane, to the macrocyclic uroporphyrinogen III.</text>
</comment>
<evidence type="ECO:0000256" key="3">
    <source>
        <dbReference type="ARBA" id="ARBA00013109"/>
    </source>
</evidence>
<evidence type="ECO:0000256" key="6">
    <source>
        <dbReference type="ARBA" id="ARBA00037589"/>
    </source>
</evidence>
<dbReference type="RefSeq" id="WP_344717361.1">
    <property type="nucleotide sequence ID" value="NZ_BAAAYG010000002.1"/>
</dbReference>
<sequence>MRVVITRDAARAGGLEEGLRAAGLAVDFLPLTEQRLVADVAALRGAVDRLRAGEFSWLLVTSATTVRMLAAVGWTGEVPAGTRLAATGAATAAALAERTGVEEIWTPSSEASASGLLAEMPTPRPGERLLLPQSALARPQLRDGLAAAGWDVTAVTAYETVSRLIDGVPPEGVPRLEADDVVLITSSSAAQAWVELVAGAERRGDELAPAQVLAIGRPTARTLEERESPADVVLDEPTADGVRRALG</sequence>
<dbReference type="Gene3D" id="3.40.50.10090">
    <property type="match status" value="2"/>
</dbReference>
<keyword evidence="4 9" id="KW-0456">Lyase</keyword>
<evidence type="ECO:0000256" key="5">
    <source>
        <dbReference type="ARBA" id="ARBA00023244"/>
    </source>
</evidence>
<evidence type="ECO:0000313" key="12">
    <source>
        <dbReference type="Proteomes" id="UP001501736"/>
    </source>
</evidence>
<organism evidence="11 12">
    <name type="scientific">Nesterenkonia halobia</name>
    <dbReference type="NCBI Taxonomy" id="37922"/>
    <lineage>
        <taxon>Bacteria</taxon>
        <taxon>Bacillati</taxon>
        <taxon>Actinomycetota</taxon>
        <taxon>Actinomycetes</taxon>
        <taxon>Micrococcales</taxon>
        <taxon>Micrococcaceae</taxon>
        <taxon>Nesterenkonia</taxon>
    </lineage>
</organism>
<keyword evidence="12" id="KW-1185">Reference proteome</keyword>
<name>A0ABP6RB71_9MICC</name>